<dbReference type="Gene3D" id="3.30.70.650">
    <property type="entry name" value="Translation repressor RegA"/>
    <property type="match status" value="1"/>
</dbReference>
<dbReference type="AlphaFoldDB" id="A0A382ILG1"/>
<accession>A0A382ILG1</accession>
<dbReference type="InterPro" id="IPR002702">
    <property type="entry name" value="Transl_repress_RegA"/>
</dbReference>
<dbReference type="Pfam" id="PF01818">
    <property type="entry name" value="Translat_reg"/>
    <property type="match status" value="1"/>
</dbReference>
<name>A0A382ILG1_9ZZZZ</name>
<sequence length="117" mass="13461">MLEVGLKEPDDFLKIRETLSRIGVASRKERKLYQSCHILHKQGRYYIVHFKELFALDGKQTNLSDNDIARRNTIANLLGDWGLVTVMGNAEPVAPLSQIKIISFKEKGDWILETKYN</sequence>
<proteinExistence type="predicted"/>
<dbReference type="EMBL" id="UINC01067740">
    <property type="protein sequence ID" value="SVB99703.1"/>
    <property type="molecule type" value="Genomic_DNA"/>
</dbReference>
<dbReference type="SUPFAM" id="SSF55064">
    <property type="entry name" value="Translational regulator protein regA"/>
    <property type="match status" value="1"/>
</dbReference>
<organism evidence="1">
    <name type="scientific">marine metagenome</name>
    <dbReference type="NCBI Taxonomy" id="408172"/>
    <lineage>
        <taxon>unclassified sequences</taxon>
        <taxon>metagenomes</taxon>
        <taxon>ecological metagenomes</taxon>
    </lineage>
</organism>
<reference evidence="1" key="1">
    <citation type="submission" date="2018-05" db="EMBL/GenBank/DDBJ databases">
        <authorList>
            <person name="Lanie J.A."/>
            <person name="Ng W.-L."/>
            <person name="Kazmierczak K.M."/>
            <person name="Andrzejewski T.M."/>
            <person name="Davidsen T.M."/>
            <person name="Wayne K.J."/>
            <person name="Tettelin H."/>
            <person name="Glass J.I."/>
            <person name="Rusch D."/>
            <person name="Podicherti R."/>
            <person name="Tsui H.-C.T."/>
            <person name="Winkler M.E."/>
        </authorList>
    </citation>
    <scope>NUCLEOTIDE SEQUENCE</scope>
</reference>
<evidence type="ECO:0000313" key="1">
    <source>
        <dbReference type="EMBL" id="SVB99703.1"/>
    </source>
</evidence>
<protein>
    <recommendedName>
        <fullName evidence="2">Translation repressor protein</fullName>
    </recommendedName>
</protein>
<dbReference type="GO" id="GO:0003723">
    <property type="term" value="F:RNA binding"/>
    <property type="evidence" value="ECO:0007669"/>
    <property type="project" value="InterPro"/>
</dbReference>
<dbReference type="InterPro" id="IPR036516">
    <property type="entry name" value="Transl_repress_RegA_sf"/>
</dbReference>
<gene>
    <name evidence="1" type="ORF">METZ01_LOCUS252557</name>
</gene>
<feature type="non-terminal residue" evidence="1">
    <location>
        <position position="117"/>
    </location>
</feature>
<evidence type="ECO:0008006" key="2">
    <source>
        <dbReference type="Google" id="ProtNLM"/>
    </source>
</evidence>